<dbReference type="EMBL" id="WTYF01000004">
    <property type="protein sequence ID" value="MXO50481.1"/>
    <property type="molecule type" value="Genomic_DNA"/>
</dbReference>
<feature type="domain" description="Putative Flp pilus-assembly TadG-like N-terminal" evidence="1">
    <location>
        <begin position="24"/>
        <end position="69"/>
    </location>
</feature>
<comment type="caution">
    <text evidence="2">The sequence shown here is derived from an EMBL/GenBank/DDBJ whole genome shotgun (WGS) entry which is preliminary data.</text>
</comment>
<proteinExistence type="predicted"/>
<accession>A0A844XXA8</accession>
<keyword evidence="3" id="KW-1185">Reference proteome</keyword>
<dbReference type="AlphaFoldDB" id="A0A844XXA8"/>
<dbReference type="InterPro" id="IPR028087">
    <property type="entry name" value="Tad_N"/>
</dbReference>
<protein>
    <recommendedName>
        <fullName evidence="1">Putative Flp pilus-assembly TadG-like N-terminal domain-containing protein</fullName>
    </recommendedName>
</protein>
<evidence type="ECO:0000313" key="3">
    <source>
        <dbReference type="Proteomes" id="UP000444185"/>
    </source>
</evidence>
<reference evidence="2 3" key="1">
    <citation type="submission" date="2019-12" db="EMBL/GenBank/DDBJ databases">
        <title>Genomic-based taxomic classification of the family Erythrobacteraceae.</title>
        <authorList>
            <person name="Xu L."/>
        </authorList>
    </citation>
    <scope>NUCLEOTIDE SEQUENCE [LARGE SCALE GENOMIC DNA]</scope>
    <source>
        <strain evidence="2 3">DSM 16225</strain>
    </source>
</reference>
<dbReference type="OrthoDB" id="7418984at2"/>
<dbReference type="Proteomes" id="UP000444185">
    <property type="component" value="Unassembled WGS sequence"/>
</dbReference>
<gene>
    <name evidence="2" type="ORF">GRI42_04080</name>
</gene>
<organism evidence="2 3">
    <name type="scientific">Qipengyuania gaetbuli</name>
    <dbReference type="NCBI Taxonomy" id="266952"/>
    <lineage>
        <taxon>Bacteria</taxon>
        <taxon>Pseudomonadati</taxon>
        <taxon>Pseudomonadota</taxon>
        <taxon>Alphaproteobacteria</taxon>
        <taxon>Sphingomonadales</taxon>
        <taxon>Erythrobacteraceae</taxon>
        <taxon>Qipengyuania</taxon>
    </lineage>
</organism>
<name>A0A844XXA8_9SPHN</name>
<evidence type="ECO:0000313" key="2">
    <source>
        <dbReference type="EMBL" id="MXO50481.1"/>
    </source>
</evidence>
<sequence length="423" mass="43736">MDTRFAMLRSALQFLKQVRDDKRGNMLILVAASLVPIVGTMGLAVDAAQWLSWRRDLHSAADAGAIAGALAKKNGEDVNAVVTKVLSSNTQHTYTIEAIETPPTAGPFTGNNSMVRVVLSVSQPLPFSSLFLATPPTISVEAVAESSSEVPNCMIALDRSSIGLIISGSARVDMNCGMASNSNFDATASGNNTIRAGALSAVGTVNASGGVSADTAINNGAAPAVDPYDGLFSDPNVVCNNWPLVSGSPNELSPGCYRGIQVQSNATVTLLPGTYYLGEKGLSVGGNASVIGNGVTLVFTNTASPFNASKIGTFSAQGTSNIQLTAPSTGTYAGIIMVQDSRTVPSNTNRMLITGDNGSVFDGTIYAPTNAVTFSGNSSMSTDCLQIIATYITFTGNTTVRNNCPAGRGVASFSGSEYLRLRQ</sequence>
<evidence type="ECO:0000259" key="1">
    <source>
        <dbReference type="Pfam" id="PF13400"/>
    </source>
</evidence>
<dbReference type="RefSeq" id="WP_160607076.1">
    <property type="nucleotide sequence ID" value="NZ_WTYF01000004.1"/>
</dbReference>
<dbReference type="Pfam" id="PF13400">
    <property type="entry name" value="Tad"/>
    <property type="match status" value="1"/>
</dbReference>